<keyword evidence="1" id="KW-1133">Transmembrane helix</keyword>
<keyword evidence="3" id="KW-1185">Reference proteome</keyword>
<evidence type="ECO:0000313" key="3">
    <source>
        <dbReference type="Proteomes" id="UP000324222"/>
    </source>
</evidence>
<proteinExistence type="predicted"/>
<dbReference type="EMBL" id="VSRR010065528">
    <property type="protein sequence ID" value="MPC84480.1"/>
    <property type="molecule type" value="Genomic_DNA"/>
</dbReference>
<protein>
    <submittedName>
        <fullName evidence="2">Uncharacterized protein</fullName>
    </submittedName>
</protein>
<dbReference type="Proteomes" id="UP000324222">
    <property type="component" value="Unassembled WGS sequence"/>
</dbReference>
<gene>
    <name evidence="2" type="ORF">E2C01_079219</name>
</gene>
<reference evidence="2 3" key="1">
    <citation type="submission" date="2019-05" db="EMBL/GenBank/DDBJ databases">
        <title>Another draft genome of Portunus trituberculatus and its Hox gene families provides insights of decapod evolution.</title>
        <authorList>
            <person name="Jeong J.-H."/>
            <person name="Song I."/>
            <person name="Kim S."/>
            <person name="Choi T."/>
            <person name="Kim D."/>
            <person name="Ryu S."/>
            <person name="Kim W."/>
        </authorList>
    </citation>
    <scope>NUCLEOTIDE SEQUENCE [LARGE SCALE GENOMIC DNA]</scope>
    <source>
        <tissue evidence="2">Muscle</tissue>
    </source>
</reference>
<keyword evidence="1" id="KW-0812">Transmembrane</keyword>
<dbReference type="AlphaFoldDB" id="A0A5B7IJ12"/>
<sequence length="69" mass="7781">MLAVVVVMMMMVMVMVMVVVKGARSLLNLWESFVGSCQVCSSNRGCLRRNMIITDLVMVKEVVMLVPDW</sequence>
<accession>A0A5B7IJ12</accession>
<organism evidence="2 3">
    <name type="scientific">Portunus trituberculatus</name>
    <name type="common">Swimming crab</name>
    <name type="synonym">Neptunus trituberculatus</name>
    <dbReference type="NCBI Taxonomy" id="210409"/>
    <lineage>
        <taxon>Eukaryota</taxon>
        <taxon>Metazoa</taxon>
        <taxon>Ecdysozoa</taxon>
        <taxon>Arthropoda</taxon>
        <taxon>Crustacea</taxon>
        <taxon>Multicrustacea</taxon>
        <taxon>Malacostraca</taxon>
        <taxon>Eumalacostraca</taxon>
        <taxon>Eucarida</taxon>
        <taxon>Decapoda</taxon>
        <taxon>Pleocyemata</taxon>
        <taxon>Brachyura</taxon>
        <taxon>Eubrachyura</taxon>
        <taxon>Portunoidea</taxon>
        <taxon>Portunidae</taxon>
        <taxon>Portuninae</taxon>
        <taxon>Portunus</taxon>
    </lineage>
</organism>
<evidence type="ECO:0000313" key="2">
    <source>
        <dbReference type="EMBL" id="MPC84480.1"/>
    </source>
</evidence>
<comment type="caution">
    <text evidence="2">The sequence shown here is derived from an EMBL/GenBank/DDBJ whole genome shotgun (WGS) entry which is preliminary data.</text>
</comment>
<feature type="transmembrane region" description="Helical" evidence="1">
    <location>
        <begin position="6"/>
        <end position="23"/>
    </location>
</feature>
<name>A0A5B7IJ12_PORTR</name>
<evidence type="ECO:0000256" key="1">
    <source>
        <dbReference type="SAM" id="Phobius"/>
    </source>
</evidence>
<keyword evidence="1" id="KW-0472">Membrane</keyword>